<dbReference type="EMBL" id="CP009440">
    <property type="protein sequence ID" value="AJI53692.1"/>
    <property type="molecule type" value="Genomic_DNA"/>
</dbReference>
<name>A0A0B6D5V0_9GAMM</name>
<sequence length="202" mass="23968">MSDLFEINHFYEKIISDYLSNGFCIIDSWLTYEETTQLRKELNHFYDADCFKKSAIGNRLNENLERSIRNDFIFWLDETKHASVFFKKINSFIEYLNKTCFAGIVTKEFHYAVYPQGSFYKKHIDTFQNDDRRTISIVCYLNEIWNESFGGELKLYLNNQTLQIFPTNGKIILFDSKTIEHEVLSVLTENKRLSITGWLKTN</sequence>
<keyword evidence="5" id="KW-0560">Oxidoreductase</keyword>
<dbReference type="SMART" id="SM00702">
    <property type="entry name" value="P4Hc"/>
    <property type="match status" value="1"/>
</dbReference>
<accession>A0A0B6D5V0</accession>
<evidence type="ECO:0000256" key="5">
    <source>
        <dbReference type="ARBA" id="ARBA00023002"/>
    </source>
</evidence>
<keyword evidence="3" id="KW-0847">Vitamin C</keyword>
<dbReference type="InterPro" id="IPR005123">
    <property type="entry name" value="Oxoglu/Fe-dep_dioxygenase_dom"/>
</dbReference>
<evidence type="ECO:0000256" key="1">
    <source>
        <dbReference type="ARBA" id="ARBA00001961"/>
    </source>
</evidence>
<comment type="cofactor">
    <cofactor evidence="1">
        <name>L-ascorbate</name>
        <dbReference type="ChEBI" id="CHEBI:38290"/>
    </cofactor>
</comment>
<evidence type="ECO:0000256" key="4">
    <source>
        <dbReference type="ARBA" id="ARBA00022964"/>
    </source>
</evidence>
<dbReference type="Pfam" id="PF13640">
    <property type="entry name" value="2OG-FeII_Oxy_3"/>
    <property type="match status" value="1"/>
</dbReference>
<dbReference type="InterPro" id="IPR044862">
    <property type="entry name" value="Pro_4_hyd_alph_FE2OG_OXY"/>
</dbReference>
<evidence type="ECO:0000256" key="3">
    <source>
        <dbReference type="ARBA" id="ARBA00022896"/>
    </source>
</evidence>
<organism evidence="8 9">
    <name type="scientific">Francisella philomiragia</name>
    <dbReference type="NCBI Taxonomy" id="28110"/>
    <lineage>
        <taxon>Bacteria</taxon>
        <taxon>Pseudomonadati</taxon>
        <taxon>Pseudomonadota</taxon>
        <taxon>Gammaproteobacteria</taxon>
        <taxon>Thiotrichales</taxon>
        <taxon>Francisellaceae</taxon>
        <taxon>Francisella</taxon>
    </lineage>
</organism>
<proteinExistence type="predicted"/>
<dbReference type="STRING" id="28110.KU46_13"/>
<dbReference type="AlphaFoldDB" id="A0A0B6D5V0"/>
<dbReference type="SUPFAM" id="SSF51197">
    <property type="entry name" value="Clavaminate synthase-like"/>
    <property type="match status" value="1"/>
</dbReference>
<dbReference type="OrthoDB" id="9783171at2"/>
<keyword evidence="4" id="KW-0223">Dioxygenase</keyword>
<dbReference type="GO" id="GO:0031543">
    <property type="term" value="F:peptidyl-proline dioxygenase activity"/>
    <property type="evidence" value="ECO:0007669"/>
    <property type="project" value="TreeGrafter"/>
</dbReference>
<dbReference type="Gene3D" id="2.60.120.620">
    <property type="entry name" value="q2cbj1_9rhob like domain"/>
    <property type="match status" value="1"/>
</dbReference>
<reference evidence="8 9" key="1">
    <citation type="journal article" date="2015" name="Genome Announc.">
        <title>Genome sequencing of 18 francisella strains to aid in assay development and testing.</title>
        <authorList>
            <person name="Johnson S.L."/>
            <person name="Daligault H.E."/>
            <person name="Davenport K.W."/>
            <person name="Coyne S.R."/>
            <person name="Frey K.G."/>
            <person name="Koroleva G.I."/>
            <person name="Broomall S.M."/>
            <person name="Bishop-Lilly K.A."/>
            <person name="Bruce D.C."/>
            <person name="Chertkov O."/>
            <person name="Freitas T."/>
            <person name="Jaissle J."/>
            <person name="Ladner J.T."/>
            <person name="Rosenzweig C.N."/>
            <person name="Gibbons H.S."/>
            <person name="Palacios G.F."/>
            <person name="Redden C.L."/>
            <person name="Xu Y."/>
            <person name="Minogue T.D."/>
            <person name="Chain P.S."/>
        </authorList>
    </citation>
    <scope>NUCLEOTIDE SEQUENCE [LARGE SCALE GENOMIC DNA]</scope>
    <source>
        <strain evidence="8 9">GA01-2794</strain>
    </source>
</reference>
<dbReference type="KEGG" id="fpz:LA55_1576"/>
<dbReference type="PANTHER" id="PTHR12907:SF26">
    <property type="entry name" value="HIF PROLYL HYDROXYLASE, ISOFORM C"/>
    <property type="match status" value="1"/>
</dbReference>
<evidence type="ECO:0000313" key="9">
    <source>
        <dbReference type="Proteomes" id="UP000031830"/>
    </source>
</evidence>
<evidence type="ECO:0000256" key="6">
    <source>
        <dbReference type="ARBA" id="ARBA00023004"/>
    </source>
</evidence>
<keyword evidence="6" id="KW-0408">Iron</keyword>
<dbReference type="PANTHER" id="PTHR12907">
    <property type="entry name" value="EGL NINE HOMOLOG-RELATED"/>
    <property type="match status" value="1"/>
</dbReference>
<evidence type="ECO:0000256" key="2">
    <source>
        <dbReference type="ARBA" id="ARBA00022723"/>
    </source>
</evidence>
<dbReference type="RefSeq" id="WP_044526649.1">
    <property type="nucleotide sequence ID" value="NZ_CP009440.1"/>
</dbReference>
<dbReference type="Proteomes" id="UP000031830">
    <property type="component" value="Chromosome"/>
</dbReference>
<dbReference type="GO" id="GO:0008198">
    <property type="term" value="F:ferrous iron binding"/>
    <property type="evidence" value="ECO:0007669"/>
    <property type="project" value="TreeGrafter"/>
</dbReference>
<dbReference type="InterPro" id="IPR006620">
    <property type="entry name" value="Pro_4_hyd_alph"/>
</dbReference>
<dbReference type="PROSITE" id="PS51471">
    <property type="entry name" value="FE2OG_OXY"/>
    <property type="match status" value="1"/>
</dbReference>
<dbReference type="GO" id="GO:0071456">
    <property type="term" value="P:cellular response to hypoxia"/>
    <property type="evidence" value="ECO:0007669"/>
    <property type="project" value="TreeGrafter"/>
</dbReference>
<protein>
    <submittedName>
        <fullName evidence="8">2OG-Fe(II) oxygenase superfamily protein</fullName>
    </submittedName>
</protein>
<gene>
    <name evidence="8" type="ORF">LA55_1576</name>
</gene>
<feature type="domain" description="Fe2OG dioxygenase" evidence="7">
    <location>
        <begin position="100"/>
        <end position="201"/>
    </location>
</feature>
<evidence type="ECO:0000313" key="8">
    <source>
        <dbReference type="EMBL" id="AJI53692.1"/>
    </source>
</evidence>
<dbReference type="InterPro" id="IPR051559">
    <property type="entry name" value="HIF_prolyl_hydroxylases"/>
</dbReference>
<dbReference type="GO" id="GO:0031418">
    <property type="term" value="F:L-ascorbic acid binding"/>
    <property type="evidence" value="ECO:0007669"/>
    <property type="project" value="UniProtKB-KW"/>
</dbReference>
<keyword evidence="2" id="KW-0479">Metal-binding</keyword>
<evidence type="ECO:0000259" key="7">
    <source>
        <dbReference type="PROSITE" id="PS51471"/>
    </source>
</evidence>